<evidence type="ECO:0000256" key="6">
    <source>
        <dbReference type="ARBA" id="ARBA00022989"/>
    </source>
</evidence>
<dbReference type="AlphaFoldDB" id="A0A0W1AXX7"/>
<comment type="caution">
    <text evidence="9">The sequence shown here is derived from an EMBL/GenBank/DDBJ whole genome shotgun (WGS) entry which is preliminary data.</text>
</comment>
<keyword evidence="4" id="KW-1003">Cell membrane</keyword>
<feature type="transmembrane region" description="Helical" evidence="8">
    <location>
        <begin position="71"/>
        <end position="90"/>
    </location>
</feature>
<evidence type="ECO:0000256" key="7">
    <source>
        <dbReference type="ARBA" id="ARBA00023136"/>
    </source>
</evidence>
<evidence type="ECO:0000256" key="8">
    <source>
        <dbReference type="SAM" id="Phobius"/>
    </source>
</evidence>
<reference evidence="9 10" key="1">
    <citation type="journal article" date="2015" name="Int. Biodeterior. Biodegradation">
        <title>Physiological and genetic screening methods for the isolation of methyl tert-butyl ether-degrading bacteria for bioremediation purposes.</title>
        <authorList>
            <person name="Guisado I.M."/>
            <person name="Purswani J."/>
            <person name="Gonzalez Lopez J."/>
            <person name="Pozo C."/>
        </authorList>
    </citation>
    <scope>NUCLEOTIDE SEQUENCE [LARGE SCALE GENOMIC DNA]</scope>
    <source>
        <strain evidence="9 10">SH7</strain>
    </source>
</reference>
<feature type="transmembrane region" description="Helical" evidence="8">
    <location>
        <begin position="142"/>
        <end position="165"/>
    </location>
</feature>
<evidence type="ECO:0000256" key="4">
    <source>
        <dbReference type="ARBA" id="ARBA00022475"/>
    </source>
</evidence>
<evidence type="ECO:0000313" key="10">
    <source>
        <dbReference type="Proteomes" id="UP000054709"/>
    </source>
</evidence>
<accession>A0A0W1AXX7</accession>
<evidence type="ECO:0008006" key="11">
    <source>
        <dbReference type="Google" id="ProtNLM"/>
    </source>
</evidence>
<dbReference type="Pfam" id="PF03591">
    <property type="entry name" value="AzlC"/>
    <property type="match status" value="1"/>
</dbReference>
<dbReference type="GO" id="GO:0005886">
    <property type="term" value="C:plasma membrane"/>
    <property type="evidence" value="ECO:0007669"/>
    <property type="project" value="UniProtKB-SubCell"/>
</dbReference>
<dbReference type="PANTHER" id="PTHR34979:SF1">
    <property type="entry name" value="INNER MEMBRANE PROTEIN YGAZ"/>
    <property type="match status" value="1"/>
</dbReference>
<keyword evidence="10" id="KW-1185">Reference proteome</keyword>
<sequence length="247" mass="26146">MNDQKEMFRTGLKDSVAIVAGFIPACFTFGLVGKGLGLGSLEVFLLSALVFAGASQFIGVKMLAAGAAAPVILLLTLIINLRYLFISLSFGGQLNRNISVLARTWIGFSLTEEVYAVSMIPREEANRKTENEKMNQLLGLPYLLGLQIPPYVANLIATASGITLASYIPALYLPALNTSLYALLIALVVPQLKGSLRNMAICLSAAGSSWLLNPLLGNSSILIAMLIGMAVGSLIKGQVKAEKGVSV</sequence>
<protein>
    <recommendedName>
        <fullName evidence="11">Branched-chain amino acid ABC transporter permease</fullName>
    </recommendedName>
</protein>
<name>A0A0W1AXX7_9BACL</name>
<evidence type="ECO:0000256" key="1">
    <source>
        <dbReference type="ARBA" id="ARBA00004651"/>
    </source>
</evidence>
<dbReference type="GO" id="GO:1903785">
    <property type="term" value="P:L-valine transmembrane transport"/>
    <property type="evidence" value="ECO:0007669"/>
    <property type="project" value="TreeGrafter"/>
</dbReference>
<evidence type="ECO:0000256" key="5">
    <source>
        <dbReference type="ARBA" id="ARBA00022692"/>
    </source>
</evidence>
<dbReference type="EMBL" id="LCZJ02000023">
    <property type="protein sequence ID" value="KTD86127.1"/>
    <property type="molecule type" value="Genomic_DNA"/>
</dbReference>
<comment type="similarity">
    <text evidence="2">Belongs to the AzlC family.</text>
</comment>
<dbReference type="InterPro" id="IPR011606">
    <property type="entry name" value="Brnchd-chn_aa_trnsp_permease"/>
</dbReference>
<dbReference type="RefSeq" id="WP_060624033.1">
    <property type="nucleotide sequence ID" value="NZ_LCZJ02000023.1"/>
</dbReference>
<organism evidence="9 10">
    <name type="scientific">Paenibacillus etheri</name>
    <dbReference type="NCBI Taxonomy" id="1306852"/>
    <lineage>
        <taxon>Bacteria</taxon>
        <taxon>Bacillati</taxon>
        <taxon>Bacillota</taxon>
        <taxon>Bacilli</taxon>
        <taxon>Bacillales</taxon>
        <taxon>Paenibacillaceae</taxon>
        <taxon>Paenibacillus</taxon>
    </lineage>
</organism>
<keyword evidence="5 8" id="KW-0812">Transmembrane</keyword>
<evidence type="ECO:0000313" key="9">
    <source>
        <dbReference type="EMBL" id="KTD86127.1"/>
    </source>
</evidence>
<keyword evidence="6 8" id="KW-1133">Transmembrane helix</keyword>
<dbReference type="OrthoDB" id="3177005at2"/>
<keyword evidence="3" id="KW-0813">Transport</keyword>
<comment type="subcellular location">
    <subcellularLocation>
        <location evidence="1">Cell membrane</location>
        <topology evidence="1">Multi-pass membrane protein</topology>
    </subcellularLocation>
</comment>
<keyword evidence="7 8" id="KW-0472">Membrane</keyword>
<feature type="transmembrane region" description="Helical" evidence="8">
    <location>
        <begin position="218"/>
        <end position="235"/>
    </location>
</feature>
<feature type="transmembrane region" description="Helical" evidence="8">
    <location>
        <begin position="44"/>
        <end position="64"/>
    </location>
</feature>
<feature type="transmembrane region" description="Helical" evidence="8">
    <location>
        <begin position="12"/>
        <end position="32"/>
    </location>
</feature>
<dbReference type="PANTHER" id="PTHR34979">
    <property type="entry name" value="INNER MEMBRANE PROTEIN YGAZ"/>
    <property type="match status" value="1"/>
</dbReference>
<gene>
    <name evidence="9" type="ORF">UQ64_16830</name>
</gene>
<evidence type="ECO:0000256" key="3">
    <source>
        <dbReference type="ARBA" id="ARBA00022448"/>
    </source>
</evidence>
<feature type="transmembrane region" description="Helical" evidence="8">
    <location>
        <begin position="171"/>
        <end position="189"/>
    </location>
</feature>
<proteinExistence type="inferred from homology"/>
<evidence type="ECO:0000256" key="2">
    <source>
        <dbReference type="ARBA" id="ARBA00010735"/>
    </source>
</evidence>
<dbReference type="Proteomes" id="UP000054709">
    <property type="component" value="Unassembled WGS sequence"/>
</dbReference>